<dbReference type="Proteomes" id="UP001381693">
    <property type="component" value="Unassembled WGS sequence"/>
</dbReference>
<gene>
    <name evidence="1" type="ORF">SK128_008387</name>
</gene>
<keyword evidence="2" id="KW-1185">Reference proteome</keyword>
<accession>A0AAN8WF92</accession>
<evidence type="ECO:0000313" key="1">
    <source>
        <dbReference type="EMBL" id="KAK7065247.1"/>
    </source>
</evidence>
<reference evidence="1 2" key="1">
    <citation type="submission" date="2023-11" db="EMBL/GenBank/DDBJ databases">
        <title>Halocaridina rubra genome assembly.</title>
        <authorList>
            <person name="Smith C."/>
        </authorList>
    </citation>
    <scope>NUCLEOTIDE SEQUENCE [LARGE SCALE GENOMIC DNA]</scope>
    <source>
        <strain evidence="1">EP-1</strain>
        <tissue evidence="1">Whole</tissue>
    </source>
</reference>
<sequence length="87" mass="9836">LRHANPFARIAVDQTTEETVNKDTQTARGTRGFSFKPGPVSHYYLTAEHCTAALRQLREQSLSTLLVLVVQTFRVHASREMSLILPR</sequence>
<name>A0AAN8WF92_HALRR</name>
<feature type="non-terminal residue" evidence="1">
    <location>
        <position position="1"/>
    </location>
</feature>
<evidence type="ECO:0000313" key="2">
    <source>
        <dbReference type="Proteomes" id="UP001381693"/>
    </source>
</evidence>
<protein>
    <submittedName>
        <fullName evidence="1">Uncharacterized protein</fullName>
    </submittedName>
</protein>
<proteinExistence type="predicted"/>
<dbReference type="EMBL" id="JAXCGZ010020839">
    <property type="protein sequence ID" value="KAK7065247.1"/>
    <property type="molecule type" value="Genomic_DNA"/>
</dbReference>
<organism evidence="1 2">
    <name type="scientific">Halocaridina rubra</name>
    <name type="common">Hawaiian red shrimp</name>
    <dbReference type="NCBI Taxonomy" id="373956"/>
    <lineage>
        <taxon>Eukaryota</taxon>
        <taxon>Metazoa</taxon>
        <taxon>Ecdysozoa</taxon>
        <taxon>Arthropoda</taxon>
        <taxon>Crustacea</taxon>
        <taxon>Multicrustacea</taxon>
        <taxon>Malacostraca</taxon>
        <taxon>Eumalacostraca</taxon>
        <taxon>Eucarida</taxon>
        <taxon>Decapoda</taxon>
        <taxon>Pleocyemata</taxon>
        <taxon>Caridea</taxon>
        <taxon>Atyoidea</taxon>
        <taxon>Atyidae</taxon>
        <taxon>Halocaridina</taxon>
    </lineage>
</organism>
<dbReference type="AlphaFoldDB" id="A0AAN8WF92"/>
<comment type="caution">
    <text evidence="1">The sequence shown here is derived from an EMBL/GenBank/DDBJ whole genome shotgun (WGS) entry which is preliminary data.</text>
</comment>